<accession>A0A2T2WH98</accession>
<proteinExistence type="predicted"/>
<evidence type="ECO:0000313" key="2">
    <source>
        <dbReference type="Proteomes" id="UP000242705"/>
    </source>
</evidence>
<comment type="caution">
    <text evidence="1">The sequence shown here is derived from an EMBL/GenBank/DDBJ whole genome shotgun (WGS) entry which is preliminary data.</text>
</comment>
<organism evidence="1 2">
    <name type="scientific">Sulfobacillus thermosulfidooxidans</name>
    <dbReference type="NCBI Taxonomy" id="28034"/>
    <lineage>
        <taxon>Bacteria</taxon>
        <taxon>Bacillati</taxon>
        <taxon>Bacillota</taxon>
        <taxon>Clostridia</taxon>
        <taxon>Eubacteriales</taxon>
        <taxon>Clostridiales Family XVII. Incertae Sedis</taxon>
        <taxon>Sulfobacillus</taxon>
    </lineage>
</organism>
<evidence type="ECO:0000313" key="1">
    <source>
        <dbReference type="EMBL" id="PSR21613.1"/>
    </source>
</evidence>
<protein>
    <submittedName>
        <fullName evidence="1">Uncharacterized protein</fullName>
    </submittedName>
</protein>
<dbReference type="Proteomes" id="UP000242705">
    <property type="component" value="Unassembled WGS sequence"/>
</dbReference>
<reference evidence="1 2" key="1">
    <citation type="journal article" date="2014" name="BMC Genomics">
        <title>Comparison of environmental and isolate Sulfobacillus genomes reveals diverse carbon, sulfur, nitrogen, and hydrogen metabolisms.</title>
        <authorList>
            <person name="Justice N.B."/>
            <person name="Norman A."/>
            <person name="Brown C.T."/>
            <person name="Singh A."/>
            <person name="Thomas B.C."/>
            <person name="Banfield J.F."/>
        </authorList>
    </citation>
    <scope>NUCLEOTIDE SEQUENCE [LARGE SCALE GENOMIC DNA]</scope>
    <source>
        <strain evidence="1">AMDSBA5</strain>
    </source>
</reference>
<gene>
    <name evidence="1" type="ORF">C7B47_17215</name>
</gene>
<name>A0A2T2WH98_SULTH</name>
<dbReference type="AlphaFoldDB" id="A0A2T2WH98"/>
<dbReference type="EMBL" id="PXYX01000105">
    <property type="protein sequence ID" value="PSR21613.1"/>
    <property type="molecule type" value="Genomic_DNA"/>
</dbReference>
<sequence length="185" mass="20982">MDDFVRVAFSLGGHRLVGPHPRDLAPVVMMILSLRRWHMAKYTIDTARVILTQAEIRALFDRIAPMDLFGEFRAGLAAYLTFETAQAMGLLKDGTTASQWGEPKGDVALREDMVHYRDWWRQKVENGRGISCFRGKVQFCIRMAIAGMPEWESVLDSDGGYYQEDAYNAMGALFGWEPVEGCRHC</sequence>